<dbReference type="RefSeq" id="WP_139447595.1">
    <property type="nucleotide sequence ID" value="NZ_SMDR01000001.1"/>
</dbReference>
<organism evidence="2 3">
    <name type="scientific">Arenimonas terrae</name>
    <dbReference type="NCBI Taxonomy" id="2546226"/>
    <lineage>
        <taxon>Bacteria</taxon>
        <taxon>Pseudomonadati</taxon>
        <taxon>Pseudomonadota</taxon>
        <taxon>Gammaproteobacteria</taxon>
        <taxon>Lysobacterales</taxon>
        <taxon>Lysobacteraceae</taxon>
        <taxon>Arenimonas</taxon>
    </lineage>
</organism>
<keyword evidence="3" id="KW-1185">Reference proteome</keyword>
<keyword evidence="1" id="KW-1133">Transmembrane helix</keyword>
<accession>A0A5C4RXE6</accession>
<reference evidence="2 3" key="1">
    <citation type="submission" date="2019-03" db="EMBL/GenBank/DDBJ databases">
        <title>Arenimonas daejeonensis sp. nov., isolated from compost.</title>
        <authorList>
            <person name="Jeon C.O."/>
        </authorList>
    </citation>
    <scope>NUCLEOTIDE SEQUENCE [LARGE SCALE GENOMIC DNA]</scope>
    <source>
        <strain evidence="2 3">R29</strain>
    </source>
</reference>
<comment type="caution">
    <text evidence="2">The sequence shown here is derived from an EMBL/GenBank/DDBJ whole genome shotgun (WGS) entry which is preliminary data.</text>
</comment>
<dbReference type="Proteomes" id="UP000305760">
    <property type="component" value="Unassembled WGS sequence"/>
</dbReference>
<keyword evidence="1" id="KW-0812">Transmembrane</keyword>
<proteinExistence type="predicted"/>
<dbReference type="EMBL" id="SMDR01000001">
    <property type="protein sequence ID" value="TNJ35790.1"/>
    <property type="molecule type" value="Genomic_DNA"/>
</dbReference>
<protein>
    <recommendedName>
        <fullName evidence="4">DUF2007 domain-containing protein</fullName>
    </recommendedName>
</protein>
<evidence type="ECO:0000313" key="3">
    <source>
        <dbReference type="Proteomes" id="UP000305760"/>
    </source>
</evidence>
<dbReference type="AlphaFoldDB" id="A0A5C4RXE6"/>
<gene>
    <name evidence="2" type="ORF">E1B00_08610</name>
</gene>
<evidence type="ECO:0000313" key="2">
    <source>
        <dbReference type="EMBL" id="TNJ35790.1"/>
    </source>
</evidence>
<evidence type="ECO:0000256" key="1">
    <source>
        <dbReference type="SAM" id="Phobius"/>
    </source>
</evidence>
<name>A0A5C4RXE6_9GAMM</name>
<feature type="transmembrane region" description="Helical" evidence="1">
    <location>
        <begin position="86"/>
        <end position="108"/>
    </location>
</feature>
<evidence type="ECO:0008006" key="4">
    <source>
        <dbReference type="Google" id="ProtNLM"/>
    </source>
</evidence>
<dbReference type="OrthoDB" id="5801823at2"/>
<keyword evidence="1" id="KW-0472">Membrane</keyword>
<sequence>MKLLGVYSSAEESSAICGLLRKKGIPTYGEISAPSWRLNRIPIYVCLDSQYEDALAVLANPNHLVANPVDVAEYDSVAERQEHHTLLRWSVVALLLAAAFFAVVLYLADAPLLRAPPN</sequence>